<dbReference type="Proteomes" id="UP000800094">
    <property type="component" value="Unassembled WGS sequence"/>
</dbReference>
<feature type="compositionally biased region" description="Basic and acidic residues" evidence="1">
    <location>
        <begin position="310"/>
        <end position="320"/>
    </location>
</feature>
<reference evidence="3" key="1">
    <citation type="journal article" date="2020" name="Stud. Mycol.">
        <title>101 Dothideomycetes genomes: a test case for predicting lifestyles and emergence of pathogens.</title>
        <authorList>
            <person name="Haridas S."/>
            <person name="Albert R."/>
            <person name="Binder M."/>
            <person name="Bloem J."/>
            <person name="Labutti K."/>
            <person name="Salamov A."/>
            <person name="Andreopoulos B."/>
            <person name="Baker S."/>
            <person name="Barry K."/>
            <person name="Bills G."/>
            <person name="Bluhm B."/>
            <person name="Cannon C."/>
            <person name="Castanera R."/>
            <person name="Culley D."/>
            <person name="Daum C."/>
            <person name="Ezra D."/>
            <person name="Gonzalez J."/>
            <person name="Henrissat B."/>
            <person name="Kuo A."/>
            <person name="Liang C."/>
            <person name="Lipzen A."/>
            <person name="Lutzoni F."/>
            <person name="Magnuson J."/>
            <person name="Mondo S."/>
            <person name="Nolan M."/>
            <person name="Ohm R."/>
            <person name="Pangilinan J."/>
            <person name="Park H.-J."/>
            <person name="Ramirez L."/>
            <person name="Alfaro M."/>
            <person name="Sun H."/>
            <person name="Tritt A."/>
            <person name="Yoshinaga Y."/>
            <person name="Zwiers L.-H."/>
            <person name="Turgeon B."/>
            <person name="Goodwin S."/>
            <person name="Spatafora J."/>
            <person name="Crous P."/>
            <person name="Grigoriev I."/>
        </authorList>
    </citation>
    <scope>NUCLEOTIDE SEQUENCE</scope>
    <source>
        <strain evidence="3">CBS 122368</strain>
    </source>
</reference>
<accession>A0A6A6IYP8</accession>
<dbReference type="AlphaFoldDB" id="A0A6A6IYP8"/>
<protein>
    <recommendedName>
        <fullName evidence="5">Mid2 domain-containing protein</fullName>
    </recommendedName>
</protein>
<proteinExistence type="predicted"/>
<evidence type="ECO:0000256" key="2">
    <source>
        <dbReference type="SAM" id="Phobius"/>
    </source>
</evidence>
<feature type="transmembrane region" description="Helical" evidence="2">
    <location>
        <begin position="229"/>
        <end position="251"/>
    </location>
</feature>
<dbReference type="RefSeq" id="XP_033690046.1">
    <property type="nucleotide sequence ID" value="XM_033832724.1"/>
</dbReference>
<name>A0A6A6IYP8_9PLEO</name>
<evidence type="ECO:0000256" key="1">
    <source>
        <dbReference type="SAM" id="MobiDB-lite"/>
    </source>
</evidence>
<feature type="compositionally biased region" description="Polar residues" evidence="1">
    <location>
        <begin position="264"/>
        <end position="281"/>
    </location>
</feature>
<keyword evidence="2" id="KW-0812">Transmembrane</keyword>
<evidence type="ECO:0000313" key="3">
    <source>
        <dbReference type="EMBL" id="KAF2255042.1"/>
    </source>
</evidence>
<keyword evidence="4" id="KW-1185">Reference proteome</keyword>
<dbReference type="EMBL" id="ML987190">
    <property type="protein sequence ID" value="KAF2255042.1"/>
    <property type="molecule type" value="Genomic_DNA"/>
</dbReference>
<sequence>MHTVYRSALVAQPSKWLGSHQPSPSLLLFTSLMAVLSVLPAILLAASAAAATGSFQSPAPAVADGDFSSTIDYALGSQMSIEWTTDLGSYIIVVNQQSLVTLSAKTGRTIYQKGSSDEEIGQFDWTISVDSPLNLADGPVFFFWLFANPNSFPGPDDFSSGYFNITSDPSPSPSLAATSTPITSVTTSSALPSIFTTRSSVEPSMTSTASPPPSDGTNGGNSSDQVLKIGLGVGLGVGIPLVALMAACLFFSTRYLKKIADSRTAQTHQPTEQKHFSSTASEFPRANDHGNYGGESLPRDHAHGTPSELPESRQHELPAK</sequence>
<keyword evidence="2" id="KW-0472">Membrane</keyword>
<feature type="region of interest" description="Disordered" evidence="1">
    <location>
        <begin position="264"/>
        <end position="320"/>
    </location>
</feature>
<gene>
    <name evidence="3" type="ORF">BU26DRAFT_559668</name>
</gene>
<organism evidence="3 4">
    <name type="scientific">Trematosphaeria pertusa</name>
    <dbReference type="NCBI Taxonomy" id="390896"/>
    <lineage>
        <taxon>Eukaryota</taxon>
        <taxon>Fungi</taxon>
        <taxon>Dikarya</taxon>
        <taxon>Ascomycota</taxon>
        <taxon>Pezizomycotina</taxon>
        <taxon>Dothideomycetes</taxon>
        <taxon>Pleosporomycetidae</taxon>
        <taxon>Pleosporales</taxon>
        <taxon>Massarineae</taxon>
        <taxon>Trematosphaeriaceae</taxon>
        <taxon>Trematosphaeria</taxon>
    </lineage>
</organism>
<evidence type="ECO:0008006" key="5">
    <source>
        <dbReference type="Google" id="ProtNLM"/>
    </source>
</evidence>
<feature type="region of interest" description="Disordered" evidence="1">
    <location>
        <begin position="198"/>
        <end position="222"/>
    </location>
</feature>
<dbReference type="OrthoDB" id="3939135at2759"/>
<dbReference type="GeneID" id="54586054"/>
<keyword evidence="2" id="KW-1133">Transmembrane helix</keyword>
<evidence type="ECO:0000313" key="4">
    <source>
        <dbReference type="Proteomes" id="UP000800094"/>
    </source>
</evidence>